<dbReference type="InterPro" id="IPR009719">
    <property type="entry name" value="GIP1_N"/>
</dbReference>
<dbReference type="PANTHER" id="PTHR47070">
    <property type="entry name" value="HYDROXYPROLINE-RICH GLYCOPROTEIN-LIKE"/>
    <property type="match status" value="1"/>
</dbReference>
<organism evidence="3 4">
    <name type="scientific">Cardamine amara subsp. amara</name>
    <dbReference type="NCBI Taxonomy" id="228776"/>
    <lineage>
        <taxon>Eukaryota</taxon>
        <taxon>Viridiplantae</taxon>
        <taxon>Streptophyta</taxon>
        <taxon>Embryophyta</taxon>
        <taxon>Tracheophyta</taxon>
        <taxon>Spermatophyta</taxon>
        <taxon>Magnoliopsida</taxon>
        <taxon>eudicotyledons</taxon>
        <taxon>Gunneridae</taxon>
        <taxon>Pentapetalae</taxon>
        <taxon>rosids</taxon>
        <taxon>malvids</taxon>
        <taxon>Brassicales</taxon>
        <taxon>Brassicaceae</taxon>
        <taxon>Cardamineae</taxon>
        <taxon>Cardamine</taxon>
    </lineage>
</organism>
<feature type="region of interest" description="Disordered" evidence="1">
    <location>
        <begin position="80"/>
        <end position="215"/>
    </location>
</feature>
<evidence type="ECO:0000256" key="1">
    <source>
        <dbReference type="SAM" id="MobiDB-lite"/>
    </source>
</evidence>
<feature type="compositionally biased region" description="Polar residues" evidence="1">
    <location>
        <begin position="477"/>
        <end position="490"/>
    </location>
</feature>
<keyword evidence="4" id="KW-1185">Reference proteome</keyword>
<reference evidence="3 4" key="1">
    <citation type="submission" date="2024-04" db="EMBL/GenBank/DDBJ databases">
        <title>Genome assembly C_amara_ONT_v2.</title>
        <authorList>
            <person name="Yant L."/>
            <person name="Moore C."/>
            <person name="Slenker M."/>
        </authorList>
    </citation>
    <scope>NUCLEOTIDE SEQUENCE [LARGE SCALE GENOMIC DNA]</scope>
    <source>
        <tissue evidence="3">Leaf</tissue>
    </source>
</reference>
<evidence type="ECO:0000259" key="2">
    <source>
        <dbReference type="Pfam" id="PF06972"/>
    </source>
</evidence>
<dbReference type="AlphaFoldDB" id="A0ABD1BNY8"/>
<evidence type="ECO:0000313" key="4">
    <source>
        <dbReference type="Proteomes" id="UP001558713"/>
    </source>
</evidence>
<feature type="domain" description="GBF-interacting protein 1 N-terminal" evidence="2">
    <location>
        <begin position="15"/>
        <end position="74"/>
    </location>
</feature>
<feature type="region of interest" description="Disordered" evidence="1">
    <location>
        <begin position="468"/>
        <end position="570"/>
    </location>
</feature>
<dbReference type="Proteomes" id="UP001558713">
    <property type="component" value="Unassembled WGS sequence"/>
</dbReference>
<dbReference type="Pfam" id="PF06972">
    <property type="entry name" value="GIP1_N"/>
    <property type="match status" value="1"/>
</dbReference>
<feature type="compositionally biased region" description="Basic and acidic residues" evidence="1">
    <location>
        <begin position="551"/>
        <end position="568"/>
    </location>
</feature>
<dbReference type="InterPro" id="IPR009060">
    <property type="entry name" value="UBA-like_sf"/>
</dbReference>
<dbReference type="EMBL" id="JBANAX010000194">
    <property type="protein sequence ID" value="KAL1218931.1"/>
    <property type="molecule type" value="Genomic_DNA"/>
</dbReference>
<evidence type="ECO:0000313" key="3">
    <source>
        <dbReference type="EMBL" id="KAL1218931.1"/>
    </source>
</evidence>
<protein>
    <submittedName>
        <fullName evidence="3">GBF-interacting protein 1-like</fullName>
    </submittedName>
</protein>
<feature type="compositionally biased region" description="Basic and acidic residues" evidence="1">
    <location>
        <begin position="80"/>
        <end position="106"/>
    </location>
</feature>
<comment type="caution">
    <text evidence="3">The sequence shown here is derived from an EMBL/GenBank/DDBJ whole genome shotgun (WGS) entry which is preliminary data.</text>
</comment>
<dbReference type="SUPFAM" id="SSF46934">
    <property type="entry name" value="UBA-like"/>
    <property type="match status" value="1"/>
</dbReference>
<gene>
    <name evidence="3" type="ORF">V5N11_010812</name>
</gene>
<dbReference type="PANTHER" id="PTHR47070:SF2">
    <property type="entry name" value="OS06G0206100 PROTEIN"/>
    <property type="match status" value="1"/>
</dbReference>
<proteinExistence type="predicted"/>
<feature type="compositionally biased region" description="Polar residues" evidence="1">
    <location>
        <begin position="307"/>
        <end position="320"/>
    </location>
</feature>
<accession>A0ABD1BNY8</accession>
<sequence>MVTGSRTGGSSAIGIDEKTRKMIHSIKEIVGNHTDADIFAALKETDMDADEAVQNLIYQDPFHEVKRKRTKKKEDAIIVEPDERRKSSENSSREVNSRSHEAEHNVRRGTYNQNHFPTNAAPRNAFPKNPTTGPRREFRVVRDNRSNPNANKELKHTSPHFSGSDINGEVAIRSKKSSSGGSGDLQSYGAHISNATADTRSRQTRNVPVRHSTRKELSEVRQAVLEITVPSSNSLLGVYSSSADPVHVPSPDSRSSAVGAIRREVRGVGFGGKPSEHVVKDSAAAGSLVGSSSRKDGGPKAYRPFSPISNIDQGSQTNARESVMPNHRSLSNSQHGNRSHQYVRTQQQAGGLSKGVSQNKQWKPKSNQKSIRNNPGVIGTPKKPRTPPANDSVNLESEIVKLQDKISHVSISESQNVIIADHIRVPETDRCQLTFGSFVLEFDPSMNSASGFEEACSSQELQHSDIDDRLSSLPPKASTNGASGTETMGTFDSEVRTSGDISPPPVLMVPEQQLSEDSEQKEAPRSPNSDEYAQIELRSGNSPYTAVEPKQQQDHLELHNFSDYDPRGGYDLPYFRQAVDENMGDKDYLLHRSKN</sequence>
<feature type="region of interest" description="Disordered" evidence="1">
    <location>
        <begin position="268"/>
        <end position="392"/>
    </location>
</feature>
<feature type="compositionally biased region" description="Polar residues" evidence="1">
    <location>
        <begin position="328"/>
        <end position="373"/>
    </location>
</feature>
<feature type="compositionally biased region" description="Basic and acidic residues" evidence="1">
    <location>
        <begin position="134"/>
        <end position="145"/>
    </location>
</feature>
<feature type="compositionally biased region" description="Low complexity" evidence="1">
    <location>
        <begin position="282"/>
        <end position="292"/>
    </location>
</feature>
<name>A0ABD1BNY8_CARAN</name>